<organism evidence="2 3">
    <name type="scientific">Ornatilinea apprima</name>
    <dbReference type="NCBI Taxonomy" id="1134406"/>
    <lineage>
        <taxon>Bacteria</taxon>
        <taxon>Bacillati</taxon>
        <taxon>Chloroflexota</taxon>
        <taxon>Anaerolineae</taxon>
        <taxon>Anaerolineales</taxon>
        <taxon>Anaerolineaceae</taxon>
        <taxon>Ornatilinea</taxon>
    </lineage>
</organism>
<dbReference type="SUPFAM" id="SSF82549">
    <property type="entry name" value="DAK1/DegV-like"/>
    <property type="match status" value="1"/>
</dbReference>
<dbReference type="Pfam" id="PF02645">
    <property type="entry name" value="DegV"/>
    <property type="match status" value="1"/>
</dbReference>
<evidence type="ECO:0000313" key="2">
    <source>
        <dbReference type="EMBL" id="KPL77896.1"/>
    </source>
</evidence>
<evidence type="ECO:0000256" key="1">
    <source>
        <dbReference type="ARBA" id="ARBA00023121"/>
    </source>
</evidence>
<dbReference type="AlphaFoldDB" id="A0A0P6X494"/>
<dbReference type="Gene3D" id="3.30.1180.10">
    <property type="match status" value="1"/>
</dbReference>
<keyword evidence="3" id="KW-1185">Reference proteome</keyword>
<dbReference type="Proteomes" id="UP000050417">
    <property type="component" value="Unassembled WGS sequence"/>
</dbReference>
<dbReference type="EMBL" id="LGCL01000021">
    <property type="protein sequence ID" value="KPL77896.1"/>
    <property type="molecule type" value="Genomic_DNA"/>
</dbReference>
<gene>
    <name evidence="2" type="ORF">ADN00_08475</name>
</gene>
<proteinExistence type="predicted"/>
<evidence type="ECO:0008006" key="4">
    <source>
        <dbReference type="Google" id="ProtNLM"/>
    </source>
</evidence>
<comment type="caution">
    <text evidence="2">The sequence shown here is derived from an EMBL/GenBank/DDBJ whole genome shotgun (WGS) entry which is preliminary data.</text>
</comment>
<reference evidence="2 3" key="1">
    <citation type="submission" date="2015-07" db="EMBL/GenBank/DDBJ databases">
        <title>Genome sequence of Ornatilinea apprima DSM 23815.</title>
        <authorList>
            <person name="Hemp J."/>
            <person name="Ward L.M."/>
            <person name="Pace L.A."/>
            <person name="Fischer W.W."/>
        </authorList>
    </citation>
    <scope>NUCLEOTIDE SEQUENCE [LARGE SCALE GENOMIC DNA]</scope>
    <source>
        <strain evidence="2 3">P3M-1</strain>
    </source>
</reference>
<dbReference type="Gene3D" id="3.40.50.10170">
    <property type="match status" value="1"/>
</dbReference>
<evidence type="ECO:0000313" key="3">
    <source>
        <dbReference type="Proteomes" id="UP000050417"/>
    </source>
</evidence>
<dbReference type="STRING" id="1134406.ADN00_08475"/>
<keyword evidence="1" id="KW-0446">Lipid-binding</keyword>
<dbReference type="GO" id="GO:0008289">
    <property type="term" value="F:lipid binding"/>
    <property type="evidence" value="ECO:0007669"/>
    <property type="project" value="UniProtKB-KW"/>
</dbReference>
<dbReference type="InterPro" id="IPR050270">
    <property type="entry name" value="DegV_domain_contain"/>
</dbReference>
<dbReference type="PROSITE" id="PS51482">
    <property type="entry name" value="DEGV"/>
    <property type="match status" value="1"/>
</dbReference>
<dbReference type="NCBIfam" id="TIGR00762">
    <property type="entry name" value="DegV"/>
    <property type="match status" value="1"/>
</dbReference>
<dbReference type="PANTHER" id="PTHR33434">
    <property type="entry name" value="DEGV DOMAIN-CONTAINING PROTEIN DR_1986-RELATED"/>
    <property type="match status" value="1"/>
</dbReference>
<dbReference type="InterPro" id="IPR043168">
    <property type="entry name" value="DegV_C"/>
</dbReference>
<dbReference type="InterPro" id="IPR003797">
    <property type="entry name" value="DegV"/>
</dbReference>
<accession>A0A0P6X494</accession>
<dbReference type="PANTHER" id="PTHR33434:SF2">
    <property type="entry name" value="FATTY ACID-BINDING PROTEIN TM_1468"/>
    <property type="match status" value="1"/>
</dbReference>
<name>A0A0P6X494_9CHLR</name>
<dbReference type="OrthoDB" id="9780660at2"/>
<dbReference type="RefSeq" id="WP_075062553.1">
    <property type="nucleotide sequence ID" value="NZ_LGCL01000021.1"/>
</dbReference>
<sequence>MNDLIIVTDGAADMPSEWIRDYRIHILPMPVLLGGKTIYLPSPEYPSEKFYRLIHELRQTPHSSLPSMDHLTRFYESIAIKGDEILSIHVAQRMSGTFSVVQSVANELKDRFQIYPFDSGAGSAALGMMCRQARQLAERGLSMDTIINQLEKAKKSLAIVLTLENLDFARLSGRINAIQSMLSSVLRINPIIELREGLLQVAGRVRTRKKAIDQLIEMVTEKAKAQKMRFAVVHAADPFAAATIKERLEAAIKAADISICELALPVAANLGPGTVGIVAYPDDESTNEDIERDN</sequence>
<protein>
    <recommendedName>
        <fullName evidence="4">DegV family protein</fullName>
    </recommendedName>
</protein>